<organism evidence="6 7">
    <name type="scientific">Azorhizobium oxalatiphilum</name>
    <dbReference type="NCBI Taxonomy" id="980631"/>
    <lineage>
        <taxon>Bacteria</taxon>
        <taxon>Pseudomonadati</taxon>
        <taxon>Pseudomonadota</taxon>
        <taxon>Alphaproteobacteria</taxon>
        <taxon>Hyphomicrobiales</taxon>
        <taxon>Xanthobacteraceae</taxon>
        <taxon>Azorhizobium</taxon>
    </lineage>
</organism>
<comment type="caution">
    <text evidence="6">The sequence shown here is derived from an EMBL/GenBank/DDBJ whole genome shotgun (WGS) entry which is preliminary data.</text>
</comment>
<protein>
    <submittedName>
        <fullName evidence="6">ABC transporter substrate-binding protein</fullName>
    </submittedName>
</protein>
<feature type="signal peptide" evidence="4">
    <location>
        <begin position="1"/>
        <end position="21"/>
    </location>
</feature>
<evidence type="ECO:0000259" key="5">
    <source>
        <dbReference type="Pfam" id="PF13458"/>
    </source>
</evidence>
<dbReference type="SUPFAM" id="SSF53822">
    <property type="entry name" value="Periplasmic binding protein-like I"/>
    <property type="match status" value="1"/>
</dbReference>
<dbReference type="CDD" id="cd06268">
    <property type="entry name" value="PBP1_ABC_transporter_LIVBP-like"/>
    <property type="match status" value="1"/>
</dbReference>
<evidence type="ECO:0000313" key="7">
    <source>
        <dbReference type="Proteomes" id="UP000606044"/>
    </source>
</evidence>
<gene>
    <name evidence="6" type="ORF">GCM10007301_43700</name>
</gene>
<keyword evidence="2 4" id="KW-0732">Signal</keyword>
<evidence type="ECO:0000256" key="1">
    <source>
        <dbReference type="ARBA" id="ARBA00010062"/>
    </source>
</evidence>
<evidence type="ECO:0000313" key="6">
    <source>
        <dbReference type="EMBL" id="GGF78948.1"/>
    </source>
</evidence>
<dbReference type="PANTHER" id="PTHR30483">
    <property type="entry name" value="LEUCINE-SPECIFIC-BINDING PROTEIN"/>
    <property type="match status" value="1"/>
</dbReference>
<feature type="domain" description="Leucine-binding protein" evidence="5">
    <location>
        <begin position="59"/>
        <end position="363"/>
    </location>
</feature>
<evidence type="ECO:0000256" key="4">
    <source>
        <dbReference type="SAM" id="SignalP"/>
    </source>
</evidence>
<name>A0A917CCL6_9HYPH</name>
<proteinExistence type="inferred from homology"/>
<reference evidence="6" key="1">
    <citation type="journal article" date="2014" name="Int. J. Syst. Evol. Microbiol.">
        <title>Complete genome sequence of Corynebacterium casei LMG S-19264T (=DSM 44701T), isolated from a smear-ripened cheese.</title>
        <authorList>
            <consortium name="US DOE Joint Genome Institute (JGI-PGF)"/>
            <person name="Walter F."/>
            <person name="Albersmeier A."/>
            <person name="Kalinowski J."/>
            <person name="Ruckert C."/>
        </authorList>
    </citation>
    <scope>NUCLEOTIDE SEQUENCE</scope>
    <source>
        <strain evidence="6">CCM 7897</strain>
    </source>
</reference>
<keyword evidence="7" id="KW-1185">Reference proteome</keyword>
<accession>A0A917CCL6</accession>
<dbReference type="InterPro" id="IPR051010">
    <property type="entry name" value="BCAA_transport"/>
</dbReference>
<dbReference type="GO" id="GO:0006865">
    <property type="term" value="P:amino acid transport"/>
    <property type="evidence" value="ECO:0007669"/>
    <property type="project" value="UniProtKB-KW"/>
</dbReference>
<reference evidence="6" key="2">
    <citation type="submission" date="2020-09" db="EMBL/GenBank/DDBJ databases">
        <authorList>
            <person name="Sun Q."/>
            <person name="Sedlacek I."/>
        </authorList>
    </citation>
    <scope>NUCLEOTIDE SEQUENCE</scope>
    <source>
        <strain evidence="6">CCM 7897</strain>
    </source>
</reference>
<comment type="similarity">
    <text evidence="1">Belongs to the leucine-binding protein family.</text>
</comment>
<evidence type="ECO:0000256" key="2">
    <source>
        <dbReference type="ARBA" id="ARBA00022729"/>
    </source>
</evidence>
<feature type="chain" id="PRO_5037020990" evidence="4">
    <location>
        <begin position="22"/>
        <end position="409"/>
    </location>
</feature>
<keyword evidence="3" id="KW-0813">Transport</keyword>
<dbReference type="NCBIfam" id="TIGR03863">
    <property type="entry name" value="PQQ_ABC_bind"/>
    <property type="match status" value="1"/>
</dbReference>
<dbReference type="Proteomes" id="UP000606044">
    <property type="component" value="Unassembled WGS sequence"/>
</dbReference>
<dbReference type="Gene3D" id="3.40.50.2300">
    <property type="match status" value="2"/>
</dbReference>
<evidence type="ECO:0000256" key="3">
    <source>
        <dbReference type="ARBA" id="ARBA00022970"/>
    </source>
</evidence>
<dbReference type="Pfam" id="PF13458">
    <property type="entry name" value="Peripla_BP_6"/>
    <property type="match status" value="1"/>
</dbReference>
<dbReference type="EMBL" id="BMCT01000007">
    <property type="protein sequence ID" value="GGF78948.1"/>
    <property type="molecule type" value="Genomic_DNA"/>
</dbReference>
<dbReference type="PANTHER" id="PTHR30483:SF6">
    <property type="entry name" value="PERIPLASMIC BINDING PROTEIN OF ABC TRANSPORTER FOR NATURAL AMINO ACIDS"/>
    <property type="match status" value="1"/>
</dbReference>
<sequence length="409" mass="44574">MAIALAVGVPWLMGGPSGAHAQSPPATPPGIIDILLIRETAAKPAPLSLLDIPPQDEGLAGAKLAIADNNNTGRFLNQQFRLDVLADAAPDVLVAEAQKRVAQGQRFLVLAVQPRTVLMLADALKGQDALLFNAGAPDENLREEDCRANVLHTGPSRTMLADALAQYLVWKQWRRWFLIVGPQPEDMAFAAAMRRAATRFGARIVEDRAFPVETGSRRADGGHEQIQQQIPLFTQNAAAHDVVVVADEAGQFGEYLPFRTWDARPVAGTQGLTPASWHPALEQWGATQFQNRFARSAGRTMRPQDYDVWLAVRSLGEAAARTRATDFSAIAARLRSPEFEVAGFKGQKLTFRDWNGQLREPILLGTPKLPVTVSPQPGFLHQFSELDTLGIDRPETKCRLPARAGPAAK</sequence>
<dbReference type="InterPro" id="IPR028082">
    <property type="entry name" value="Peripla_BP_I"/>
</dbReference>
<dbReference type="InterPro" id="IPR028081">
    <property type="entry name" value="Leu-bd"/>
</dbReference>
<keyword evidence="3" id="KW-0029">Amino-acid transport</keyword>
<dbReference type="InterPro" id="IPR022478">
    <property type="entry name" value="ABC_transptr_sub-bd_PQQ"/>
</dbReference>
<dbReference type="AlphaFoldDB" id="A0A917CCL6"/>